<reference evidence="4 5" key="1">
    <citation type="submission" date="2019-03" db="EMBL/GenBank/DDBJ databases">
        <title>Single cell metagenomics reveals metabolic interactions within the superorganism composed of flagellate Streblomastix strix and complex community of Bacteroidetes bacteria on its surface.</title>
        <authorList>
            <person name="Treitli S.C."/>
            <person name="Kolisko M."/>
            <person name="Husnik F."/>
            <person name="Keeling P."/>
            <person name="Hampl V."/>
        </authorList>
    </citation>
    <scope>NUCLEOTIDE SEQUENCE [LARGE SCALE GENOMIC DNA]</scope>
    <source>
        <strain evidence="4">ST1C</strain>
    </source>
</reference>
<evidence type="ECO:0000259" key="3">
    <source>
        <dbReference type="PROSITE" id="PS50102"/>
    </source>
</evidence>
<keyword evidence="1 2" id="KW-0694">RNA-binding</keyword>
<gene>
    <name evidence="4" type="ORF">EZS28_027208</name>
</gene>
<dbReference type="AlphaFoldDB" id="A0A5J4V573"/>
<dbReference type="Pfam" id="PF00076">
    <property type="entry name" value="RRM_1"/>
    <property type="match status" value="1"/>
</dbReference>
<dbReference type="InterPro" id="IPR050502">
    <property type="entry name" value="Euk_RNA-bind_prot"/>
</dbReference>
<dbReference type="InterPro" id="IPR012677">
    <property type="entry name" value="Nucleotide-bd_a/b_plait_sf"/>
</dbReference>
<protein>
    <recommendedName>
        <fullName evidence="3">RRM domain-containing protein</fullName>
    </recommendedName>
</protein>
<feature type="non-terminal residue" evidence="4">
    <location>
        <position position="244"/>
    </location>
</feature>
<name>A0A5J4V573_9EUKA</name>
<comment type="caution">
    <text evidence="4">The sequence shown here is derived from an EMBL/GenBank/DDBJ whole genome shotgun (WGS) entry which is preliminary data.</text>
</comment>
<evidence type="ECO:0000256" key="1">
    <source>
        <dbReference type="ARBA" id="ARBA00022884"/>
    </source>
</evidence>
<proteinExistence type="predicted"/>
<dbReference type="CDD" id="cd00590">
    <property type="entry name" value="RRM_SF"/>
    <property type="match status" value="1"/>
</dbReference>
<dbReference type="PANTHER" id="PTHR48025:SF1">
    <property type="entry name" value="RRM DOMAIN-CONTAINING PROTEIN"/>
    <property type="match status" value="1"/>
</dbReference>
<dbReference type="InterPro" id="IPR011050">
    <property type="entry name" value="Pectin_lyase_fold/virulence"/>
</dbReference>
<dbReference type="SMART" id="SM00360">
    <property type="entry name" value="RRM"/>
    <property type="match status" value="2"/>
</dbReference>
<evidence type="ECO:0000313" key="4">
    <source>
        <dbReference type="EMBL" id="KAA6377265.1"/>
    </source>
</evidence>
<dbReference type="PANTHER" id="PTHR48025">
    <property type="entry name" value="OS02G0815200 PROTEIN"/>
    <property type="match status" value="1"/>
</dbReference>
<dbReference type="SUPFAM" id="SSF51126">
    <property type="entry name" value="Pectin lyase-like"/>
    <property type="match status" value="1"/>
</dbReference>
<evidence type="ECO:0000256" key="2">
    <source>
        <dbReference type="PROSITE-ProRule" id="PRU00176"/>
    </source>
</evidence>
<evidence type="ECO:0000313" key="5">
    <source>
        <dbReference type="Proteomes" id="UP000324800"/>
    </source>
</evidence>
<feature type="domain" description="RRM" evidence="3">
    <location>
        <begin position="3"/>
        <end position="80"/>
    </location>
</feature>
<dbReference type="Gene3D" id="3.30.70.330">
    <property type="match status" value="1"/>
</dbReference>
<sequence length="244" mass="27024">MTNILYVRNLSFSATHEQVLRLFEEVGPVLNVDIQLRKDGRSKGHGYVTMNSEEDTQRALQSLNNRELDGRNIKVSIANPEQEKKTANENLFSQTCIHLDNLPGELNESELRAEFQGFAIKDIIITRHAVSLLTHTTTSNNDNKRNYGGVIYFESSQSINAQFEIEGCDFFNCGIFNGSNGGAIYFAGTVFIAAGCRFLNCYAKGSGGAICINSLHIQQVSVIDKCIFNNNSVGTNGLGRDIYH</sequence>
<dbReference type="Proteomes" id="UP000324800">
    <property type="component" value="Unassembled WGS sequence"/>
</dbReference>
<dbReference type="OrthoDB" id="439808at2759"/>
<dbReference type="GO" id="GO:0003729">
    <property type="term" value="F:mRNA binding"/>
    <property type="evidence" value="ECO:0007669"/>
    <property type="project" value="TreeGrafter"/>
</dbReference>
<dbReference type="PROSITE" id="PS50102">
    <property type="entry name" value="RRM"/>
    <property type="match status" value="1"/>
</dbReference>
<organism evidence="4 5">
    <name type="scientific">Streblomastix strix</name>
    <dbReference type="NCBI Taxonomy" id="222440"/>
    <lineage>
        <taxon>Eukaryota</taxon>
        <taxon>Metamonada</taxon>
        <taxon>Preaxostyla</taxon>
        <taxon>Oxymonadida</taxon>
        <taxon>Streblomastigidae</taxon>
        <taxon>Streblomastix</taxon>
    </lineage>
</organism>
<accession>A0A5J4V573</accession>
<dbReference type="InterPro" id="IPR035979">
    <property type="entry name" value="RBD_domain_sf"/>
</dbReference>
<dbReference type="SUPFAM" id="SSF54928">
    <property type="entry name" value="RNA-binding domain, RBD"/>
    <property type="match status" value="1"/>
</dbReference>
<dbReference type="InterPro" id="IPR000504">
    <property type="entry name" value="RRM_dom"/>
</dbReference>
<dbReference type="EMBL" id="SNRW01009941">
    <property type="protein sequence ID" value="KAA6377265.1"/>
    <property type="molecule type" value="Genomic_DNA"/>
</dbReference>